<proteinExistence type="predicted"/>
<evidence type="ECO:0000256" key="1">
    <source>
        <dbReference type="SAM" id="MobiDB-lite"/>
    </source>
</evidence>
<organism evidence="2 3">
    <name type="scientific">Morus notabilis</name>
    <dbReference type="NCBI Taxonomy" id="981085"/>
    <lineage>
        <taxon>Eukaryota</taxon>
        <taxon>Viridiplantae</taxon>
        <taxon>Streptophyta</taxon>
        <taxon>Embryophyta</taxon>
        <taxon>Tracheophyta</taxon>
        <taxon>Spermatophyta</taxon>
        <taxon>Magnoliopsida</taxon>
        <taxon>eudicotyledons</taxon>
        <taxon>Gunneridae</taxon>
        <taxon>Pentapetalae</taxon>
        <taxon>rosids</taxon>
        <taxon>fabids</taxon>
        <taxon>Rosales</taxon>
        <taxon>Moraceae</taxon>
        <taxon>Moreae</taxon>
        <taxon>Morus</taxon>
    </lineage>
</organism>
<feature type="region of interest" description="Disordered" evidence="1">
    <location>
        <begin position="1"/>
        <end position="20"/>
    </location>
</feature>
<dbReference type="AlphaFoldDB" id="W9R091"/>
<gene>
    <name evidence="2" type="ORF">L484_008292</name>
</gene>
<keyword evidence="3" id="KW-1185">Reference proteome</keyword>
<accession>W9R091</accession>
<dbReference type="Proteomes" id="UP000030645">
    <property type="component" value="Unassembled WGS sequence"/>
</dbReference>
<name>W9R091_9ROSA</name>
<evidence type="ECO:0000313" key="2">
    <source>
        <dbReference type="EMBL" id="EXB62489.1"/>
    </source>
</evidence>
<protein>
    <submittedName>
        <fullName evidence="2">Uncharacterized protein</fullName>
    </submittedName>
</protein>
<feature type="compositionally biased region" description="Polar residues" evidence="1">
    <location>
        <begin position="1"/>
        <end position="10"/>
    </location>
</feature>
<evidence type="ECO:0000313" key="3">
    <source>
        <dbReference type="Proteomes" id="UP000030645"/>
    </source>
</evidence>
<sequence length="82" mass="9276">MNVITNSNQSKQRKGRTITDDNEKAFNREMIINSGNNQERSGIDREGRSIIITIIKPTCIGIKLGLNGPKVKREMKEENCKT</sequence>
<reference evidence="3" key="1">
    <citation type="submission" date="2013-01" db="EMBL/GenBank/DDBJ databases">
        <title>Draft Genome Sequence of a Mulberry Tree, Morus notabilis C.K. Schneid.</title>
        <authorList>
            <person name="He N."/>
            <person name="Zhao S."/>
        </authorList>
    </citation>
    <scope>NUCLEOTIDE SEQUENCE</scope>
</reference>
<dbReference type="EMBL" id="KE344453">
    <property type="protein sequence ID" value="EXB62489.1"/>
    <property type="molecule type" value="Genomic_DNA"/>
</dbReference>